<evidence type="ECO:0000256" key="8">
    <source>
        <dbReference type="ARBA" id="ARBA00023145"/>
    </source>
</evidence>
<dbReference type="GO" id="GO:0008295">
    <property type="term" value="P:spermidine biosynthetic process"/>
    <property type="evidence" value="ECO:0007669"/>
    <property type="project" value="UniProtKB-UniRule"/>
</dbReference>
<comment type="function">
    <text evidence="13 15">Catalyzes the decarboxylation of S-adenosylmethionine to S-adenosylmethioninamine (dcAdoMet), the propylamine donor required for the synthesis of the polyamines spermine and spermidine from the diamine putrescine.</text>
</comment>
<feature type="chain" id="PRO_5029077174" description="S-adenosylmethionine decarboxylase alpha chain" evidence="15">
    <location>
        <begin position="69"/>
        <end position="141"/>
    </location>
</feature>
<feature type="site" description="Cleavage (non-hydrolytic); by autolysis" evidence="15">
    <location>
        <begin position="68"/>
        <end position="69"/>
    </location>
</feature>
<dbReference type="FunFam" id="3.30.360.110:FF:000001">
    <property type="entry name" value="S-adenosylmethionine decarboxylase proenzyme"/>
    <property type="match status" value="1"/>
</dbReference>
<evidence type="ECO:0000256" key="4">
    <source>
        <dbReference type="ARBA" id="ARBA00022793"/>
    </source>
</evidence>
<feature type="active site" description="Proton acceptor; for processing activity" evidence="15">
    <location>
        <position position="74"/>
    </location>
</feature>
<dbReference type="GO" id="GO:0005829">
    <property type="term" value="C:cytosol"/>
    <property type="evidence" value="ECO:0007669"/>
    <property type="project" value="TreeGrafter"/>
</dbReference>
<evidence type="ECO:0000256" key="6">
    <source>
        <dbReference type="ARBA" id="ARBA00023066"/>
    </source>
</evidence>
<comment type="subunit">
    <text evidence="2 15">Heterotetramer of two alpha and two beta chains arranged as a dimer of alpha/beta heterodimers.</text>
</comment>
<dbReference type="InterPro" id="IPR017716">
    <property type="entry name" value="S-AdoMet_deCOase_pro-enz"/>
</dbReference>
<proteinExistence type="inferred from homology"/>
<evidence type="ECO:0000256" key="9">
    <source>
        <dbReference type="ARBA" id="ARBA00023239"/>
    </source>
</evidence>
<evidence type="ECO:0000256" key="10">
    <source>
        <dbReference type="ARBA" id="ARBA00023270"/>
    </source>
</evidence>
<evidence type="ECO:0000256" key="13">
    <source>
        <dbReference type="ARBA" id="ARBA00056215"/>
    </source>
</evidence>
<dbReference type="EC" id="4.1.1.50" evidence="15"/>
<feature type="active site" description="Proton donor; for catalytic activity" evidence="15">
    <location>
        <position position="89"/>
    </location>
</feature>
<dbReference type="SUPFAM" id="SSF56276">
    <property type="entry name" value="S-adenosylmethionine decarboxylase"/>
    <property type="match status" value="1"/>
</dbReference>
<dbReference type="Gene3D" id="3.30.360.110">
    <property type="entry name" value="S-adenosylmethionine decarboxylase domain"/>
    <property type="match status" value="1"/>
</dbReference>
<dbReference type="EMBL" id="QNBE01000035">
    <property type="protein sequence ID" value="RKX70567.1"/>
    <property type="molecule type" value="Genomic_DNA"/>
</dbReference>
<feature type="active site" description="Schiff-base intermediate with substrate; via pyruvic acid" evidence="15">
    <location>
        <position position="69"/>
    </location>
</feature>
<name>A0A660SIJ5_UNCW3</name>
<dbReference type="PANTHER" id="PTHR33866">
    <property type="entry name" value="S-ADENOSYLMETHIONINE DECARBOXYLASE PROENZYME"/>
    <property type="match status" value="1"/>
</dbReference>
<dbReference type="AlphaFoldDB" id="A0A660SIJ5"/>
<keyword evidence="8 15" id="KW-0865">Zymogen</keyword>
<dbReference type="Gene3D" id="3.30.160.750">
    <property type="match status" value="1"/>
</dbReference>
<evidence type="ECO:0000256" key="12">
    <source>
        <dbReference type="ARBA" id="ARBA00048112"/>
    </source>
</evidence>
<dbReference type="InterPro" id="IPR003826">
    <property type="entry name" value="AdoMetDC_fam_prok"/>
</dbReference>
<dbReference type="PANTHER" id="PTHR33866:SF2">
    <property type="entry name" value="S-ADENOSYLMETHIONINE DECARBOXYLASE PROENZYME"/>
    <property type="match status" value="1"/>
</dbReference>
<evidence type="ECO:0000256" key="1">
    <source>
        <dbReference type="ARBA" id="ARBA00004911"/>
    </source>
</evidence>
<dbReference type="InterPro" id="IPR042286">
    <property type="entry name" value="AdoMetDC_C"/>
</dbReference>
<evidence type="ECO:0000256" key="14">
    <source>
        <dbReference type="ARBA" id="ARBA00061583"/>
    </source>
</evidence>
<dbReference type="UniPathway" id="UPA00331">
    <property type="reaction ID" value="UER00451"/>
</dbReference>
<feature type="chain" id="PRO_5029077172" description="S-adenosylmethionine decarboxylase beta chain" evidence="15">
    <location>
        <begin position="1"/>
        <end position="68"/>
    </location>
</feature>
<dbReference type="HAMAP" id="MF_00464">
    <property type="entry name" value="AdoMetDC_1"/>
    <property type="match status" value="1"/>
</dbReference>
<comment type="pathway">
    <text evidence="1 15">Amine and polyamine biosynthesis; S-adenosylmethioninamine biosynthesis; S-adenosylmethioninamine from S-adenosyl-L-methionine: step 1/1.</text>
</comment>
<keyword evidence="11 15" id="KW-0670">Pyruvate</keyword>
<comment type="caution">
    <text evidence="16">The sequence shown here is derived from an EMBL/GenBank/DDBJ whole genome shotgun (WGS) entry which is preliminary data.</text>
</comment>
<evidence type="ECO:0000313" key="16">
    <source>
        <dbReference type="EMBL" id="RKX70567.1"/>
    </source>
</evidence>
<keyword evidence="4 15" id="KW-0210">Decarboxylase</keyword>
<evidence type="ECO:0000256" key="3">
    <source>
        <dbReference type="ARBA" id="ARBA00022691"/>
    </source>
</evidence>
<evidence type="ECO:0000313" key="17">
    <source>
        <dbReference type="Proteomes" id="UP000268469"/>
    </source>
</evidence>
<keyword evidence="3 15" id="KW-0949">S-adenosyl-L-methionine</keyword>
<dbReference type="Proteomes" id="UP000268469">
    <property type="component" value="Unassembled WGS sequence"/>
</dbReference>
<keyword evidence="9 15" id="KW-0456">Lyase</keyword>
<dbReference type="InterPro" id="IPR016067">
    <property type="entry name" value="S-AdoMet_deCO2ase_core"/>
</dbReference>
<comment type="PTM">
    <text evidence="15">Is synthesized initially as an inactive proenzyme. Formation of the active enzyme involves a self-maturation process in which the active site pyruvoyl group is generated from an internal serine residue via an autocatalytic post-translational modification. Two non-identical subunits are generated from the proenzyme in this reaction, and the pyruvate is formed at the N-terminus of the alpha chain, which is derived from the carboxyl end of the proenzyme. The post-translation cleavage follows an unusual pathway, termed non-hydrolytic serinolysis, in which the side chain hydroxyl group of the serine supplies its oxygen atom to form the C-terminus of the beta chain, while the remainder of the serine residue undergoes an oxidative deamination to produce ammonia and the pyruvoyl group blocking the N-terminus of the alpha chain.</text>
</comment>
<evidence type="ECO:0000256" key="7">
    <source>
        <dbReference type="ARBA" id="ARBA00023115"/>
    </source>
</evidence>
<protein>
    <recommendedName>
        <fullName evidence="15">S-adenosylmethionine decarboxylase proenzyme</fullName>
        <shortName evidence="15">AdoMetDC</shortName>
        <shortName evidence="15">SAMDC</shortName>
        <ecNumber evidence="15">4.1.1.50</ecNumber>
    </recommendedName>
    <component>
        <recommendedName>
            <fullName evidence="15">S-adenosylmethionine decarboxylase beta chain</fullName>
        </recommendedName>
    </component>
    <component>
        <recommendedName>
            <fullName evidence="15">S-adenosylmethionine decarboxylase alpha chain</fullName>
        </recommendedName>
    </component>
</protein>
<gene>
    <name evidence="15" type="primary">speH</name>
    <name evidence="16" type="ORF">DRP53_04565</name>
</gene>
<evidence type="ECO:0000256" key="2">
    <source>
        <dbReference type="ARBA" id="ARBA00011601"/>
    </source>
</evidence>
<organism evidence="16 17">
    <name type="scientific">candidate division WOR-3 bacterium</name>
    <dbReference type="NCBI Taxonomy" id="2052148"/>
    <lineage>
        <taxon>Bacteria</taxon>
        <taxon>Bacteria division WOR-3</taxon>
    </lineage>
</organism>
<accession>A0A660SIJ5</accession>
<comment type="similarity">
    <text evidence="14 15">Belongs to the prokaryotic AdoMetDC family. Type 1 subfamily.</text>
</comment>
<comment type="catalytic activity">
    <reaction evidence="12 15">
        <text>S-adenosyl-L-methionine + H(+) = S-adenosyl 3-(methylsulfanyl)propylamine + CO2</text>
        <dbReference type="Rhea" id="RHEA:15981"/>
        <dbReference type="ChEBI" id="CHEBI:15378"/>
        <dbReference type="ChEBI" id="CHEBI:16526"/>
        <dbReference type="ChEBI" id="CHEBI:57443"/>
        <dbReference type="ChEBI" id="CHEBI:59789"/>
        <dbReference type="EC" id="4.1.1.50"/>
    </reaction>
</comment>
<evidence type="ECO:0000256" key="11">
    <source>
        <dbReference type="ARBA" id="ARBA00023317"/>
    </source>
</evidence>
<comment type="cofactor">
    <cofactor evidence="15">
        <name>pyruvate</name>
        <dbReference type="ChEBI" id="CHEBI:15361"/>
    </cofactor>
    <text evidence="15">Binds 1 pyruvoyl group covalently per subunit.</text>
</comment>
<dbReference type="InterPro" id="IPR042284">
    <property type="entry name" value="AdoMetDC_N"/>
</dbReference>
<keyword evidence="6 15" id="KW-0745">Spermidine biosynthesis</keyword>
<dbReference type="Pfam" id="PF02675">
    <property type="entry name" value="AdoMet_dc"/>
    <property type="match status" value="1"/>
</dbReference>
<keyword evidence="10 15" id="KW-0704">Schiff base</keyword>
<keyword evidence="7 15" id="KW-0620">Polyamine biosynthesis</keyword>
<sequence length="141" mass="15918">MAKRKSHNSVGHHYIVEASGCDPKIISSVERVQRILVNAAEAAKVHVWSISFHRFHPKGVSGVVVISESHLSVHTWPELGYVALDIYTCGSNSKPEAAVEYALREFGAEELHITEMTRGLEEGDRTFYHSIITWEEDLFER</sequence>
<evidence type="ECO:0000256" key="5">
    <source>
        <dbReference type="ARBA" id="ARBA00022813"/>
    </source>
</evidence>
<evidence type="ECO:0000256" key="15">
    <source>
        <dbReference type="HAMAP-Rule" id="MF_00464"/>
    </source>
</evidence>
<dbReference type="GO" id="GO:0004014">
    <property type="term" value="F:adenosylmethionine decarboxylase activity"/>
    <property type="evidence" value="ECO:0007669"/>
    <property type="project" value="UniProtKB-UniRule"/>
</dbReference>
<dbReference type="NCBIfam" id="TIGR03330">
    <property type="entry name" value="SAM_DCase_Bsu"/>
    <property type="match status" value="1"/>
</dbReference>
<reference evidence="16 17" key="1">
    <citation type="submission" date="2018-06" db="EMBL/GenBank/DDBJ databases">
        <title>Extensive metabolic versatility and redundancy in microbially diverse, dynamic hydrothermal sediments.</title>
        <authorList>
            <person name="Dombrowski N."/>
            <person name="Teske A."/>
            <person name="Baker B.J."/>
        </authorList>
    </citation>
    <scope>NUCLEOTIDE SEQUENCE [LARGE SCALE GENOMIC DNA]</scope>
    <source>
        <strain evidence="16">B36_G15</strain>
    </source>
</reference>
<feature type="modified residue" description="Pyruvic acid (Ser); by autocatalysis" evidence="15">
    <location>
        <position position="69"/>
    </location>
</feature>
<keyword evidence="5 15" id="KW-0068">Autocatalytic cleavage</keyword>